<dbReference type="GO" id="GO:0016757">
    <property type="term" value="F:glycosyltransferase activity"/>
    <property type="evidence" value="ECO:0007669"/>
    <property type="project" value="TreeGrafter"/>
</dbReference>
<accession>A0AAD2JJF6</accession>
<organism evidence="6 7">
    <name type="scientific">Cylindrotheca closterium</name>
    <dbReference type="NCBI Taxonomy" id="2856"/>
    <lineage>
        <taxon>Eukaryota</taxon>
        <taxon>Sar</taxon>
        <taxon>Stramenopiles</taxon>
        <taxon>Ochrophyta</taxon>
        <taxon>Bacillariophyta</taxon>
        <taxon>Bacillariophyceae</taxon>
        <taxon>Bacillariophycidae</taxon>
        <taxon>Bacillariales</taxon>
        <taxon>Bacillariaceae</taxon>
        <taxon>Cylindrotheca</taxon>
    </lineage>
</organism>
<dbReference type="GO" id="GO:0005737">
    <property type="term" value="C:cytoplasm"/>
    <property type="evidence" value="ECO:0007669"/>
    <property type="project" value="TreeGrafter"/>
</dbReference>
<dbReference type="GO" id="GO:0016020">
    <property type="term" value="C:membrane"/>
    <property type="evidence" value="ECO:0007669"/>
    <property type="project" value="UniProtKB-SubCell"/>
</dbReference>
<feature type="compositionally biased region" description="Low complexity" evidence="4">
    <location>
        <begin position="9"/>
        <end position="20"/>
    </location>
</feature>
<name>A0AAD2JJF6_9STRA</name>
<feature type="region of interest" description="Disordered" evidence="4">
    <location>
        <begin position="1"/>
        <end position="35"/>
    </location>
</feature>
<evidence type="ECO:0000313" key="6">
    <source>
        <dbReference type="EMBL" id="CAJ1955611.1"/>
    </source>
</evidence>
<dbReference type="Proteomes" id="UP001295423">
    <property type="component" value="Unassembled WGS sequence"/>
</dbReference>
<keyword evidence="7" id="KW-1185">Reference proteome</keyword>
<keyword evidence="5" id="KW-0472">Membrane</keyword>
<comment type="subcellular location">
    <subcellularLocation>
        <location evidence="1">Membrane</location>
        <topology evidence="1">Single-pass membrane protein</topology>
    </subcellularLocation>
</comment>
<feature type="transmembrane region" description="Helical" evidence="5">
    <location>
        <begin position="41"/>
        <end position="63"/>
    </location>
</feature>
<sequence>MIYRRPWKSASLRPSSPAPSDGDVSGGKGDAKPSESNKRSLAFFVFLPILVAIVIVGSASLLVKLIMSPQPKGYGDNRAAICAIQKGALRYLDEWVQYHVLAVGFEDIYLYDNSENFELQAWHESYIPRLRQRIHIQHFPGVRKQNKAYTHCMKQVQNKGWHDWIAFIDIDEFVVLRNPKQYPKISDFLETLPPEYGGLAVNWVVFLLNHQMHYQDLPVTLRFQNRTDDATNRHIKTIARTKFVRKALNPHYVAYRLFQWWLHTYDSRGNIVKGPFNPELADEEIAVYHYHSKSMEEYKERCSRGRATVSKKIAEQHLACQSEEKILENLQEKPELTKDDAPWQLLKERVPSYTNKYSTL</sequence>
<evidence type="ECO:0008006" key="8">
    <source>
        <dbReference type="Google" id="ProtNLM"/>
    </source>
</evidence>
<dbReference type="AlphaFoldDB" id="A0AAD2JJF6"/>
<gene>
    <name evidence="6" type="ORF">CYCCA115_LOCUS15836</name>
</gene>
<comment type="caution">
    <text evidence="6">The sequence shown here is derived from an EMBL/GenBank/DDBJ whole genome shotgun (WGS) entry which is preliminary data.</text>
</comment>
<evidence type="ECO:0000313" key="7">
    <source>
        <dbReference type="Proteomes" id="UP001295423"/>
    </source>
</evidence>
<proteinExistence type="predicted"/>
<keyword evidence="3 5" id="KW-1133">Transmembrane helix</keyword>
<evidence type="ECO:0000256" key="3">
    <source>
        <dbReference type="ARBA" id="ARBA00022989"/>
    </source>
</evidence>
<reference evidence="6" key="1">
    <citation type="submission" date="2023-08" db="EMBL/GenBank/DDBJ databases">
        <authorList>
            <person name="Audoor S."/>
            <person name="Bilcke G."/>
        </authorList>
    </citation>
    <scope>NUCLEOTIDE SEQUENCE</scope>
</reference>
<dbReference type="PANTHER" id="PTHR21461:SF69">
    <property type="entry name" value="GLYCOSYLTRANSFERASE FAMILY 92 PROTEIN"/>
    <property type="match status" value="1"/>
</dbReference>
<dbReference type="Pfam" id="PF13704">
    <property type="entry name" value="Glyco_tranf_2_4"/>
    <property type="match status" value="1"/>
</dbReference>
<keyword evidence="2 5" id="KW-0812">Transmembrane</keyword>
<protein>
    <recommendedName>
        <fullName evidence="8">Glycosyltransferase family 92 protein</fullName>
    </recommendedName>
</protein>
<dbReference type="PANTHER" id="PTHR21461">
    <property type="entry name" value="GLYCOSYLTRANSFERASE FAMILY 92 PROTEIN"/>
    <property type="match status" value="1"/>
</dbReference>
<dbReference type="EMBL" id="CAKOGP040001892">
    <property type="protein sequence ID" value="CAJ1955611.1"/>
    <property type="molecule type" value="Genomic_DNA"/>
</dbReference>
<evidence type="ECO:0000256" key="2">
    <source>
        <dbReference type="ARBA" id="ARBA00022692"/>
    </source>
</evidence>
<evidence type="ECO:0000256" key="5">
    <source>
        <dbReference type="SAM" id="Phobius"/>
    </source>
</evidence>
<evidence type="ECO:0000256" key="4">
    <source>
        <dbReference type="SAM" id="MobiDB-lite"/>
    </source>
</evidence>
<evidence type="ECO:0000256" key="1">
    <source>
        <dbReference type="ARBA" id="ARBA00004167"/>
    </source>
</evidence>